<evidence type="ECO:0000256" key="1">
    <source>
        <dbReference type="SAM" id="MobiDB-lite"/>
    </source>
</evidence>
<dbReference type="CDD" id="cd00299">
    <property type="entry name" value="GST_C_family"/>
    <property type="match status" value="1"/>
</dbReference>
<dbReference type="CDD" id="cd00570">
    <property type="entry name" value="GST_N_family"/>
    <property type="match status" value="1"/>
</dbReference>
<dbReference type="VEuPathDB" id="FungiDB:AB675_3142"/>
<dbReference type="SUPFAM" id="SSF47616">
    <property type="entry name" value="GST C-terminal domain-like"/>
    <property type="match status" value="1"/>
</dbReference>
<dbReference type="SFLD" id="SFLDS00019">
    <property type="entry name" value="Glutathione_Transferase_(cytos"/>
    <property type="match status" value="1"/>
</dbReference>
<dbReference type="STRING" id="1664694.A0A0N1NZ36"/>
<name>A0A0N1NZ36_9EURO</name>
<accession>A0A0N1NZ36</accession>
<dbReference type="InterPro" id="IPR036249">
    <property type="entry name" value="Thioredoxin-like_sf"/>
</dbReference>
<proteinExistence type="predicted"/>
<dbReference type="EMBL" id="LFJN01000021">
    <property type="protein sequence ID" value="KPI38002.1"/>
    <property type="molecule type" value="Genomic_DNA"/>
</dbReference>
<reference evidence="3 4" key="1">
    <citation type="submission" date="2015-06" db="EMBL/GenBank/DDBJ databases">
        <title>Draft genome of the ant-associated black yeast Phialophora attae CBS 131958.</title>
        <authorList>
            <person name="Moreno L.F."/>
            <person name="Stielow B.J."/>
            <person name="de Hoog S."/>
            <person name="Vicente V.A."/>
            <person name="Weiss V.A."/>
            <person name="de Vries M."/>
            <person name="Cruz L.M."/>
            <person name="Souza E.M."/>
        </authorList>
    </citation>
    <scope>NUCLEOTIDE SEQUENCE [LARGE SCALE GENOMIC DNA]</scope>
    <source>
        <strain evidence="3 4">CBS 131958</strain>
    </source>
</reference>
<keyword evidence="4" id="KW-1185">Reference proteome</keyword>
<dbReference type="PANTHER" id="PTHR43968">
    <property type="match status" value="1"/>
</dbReference>
<dbReference type="OrthoDB" id="4951845at2759"/>
<feature type="compositionally biased region" description="Acidic residues" evidence="1">
    <location>
        <begin position="143"/>
        <end position="155"/>
    </location>
</feature>
<dbReference type="GeneID" id="28735049"/>
<dbReference type="Pfam" id="PF13410">
    <property type="entry name" value="GST_C_2"/>
    <property type="match status" value="1"/>
</dbReference>
<sequence length="750" mass="83859">MDLSNTDPRLQFGYDTRFPFPPQPEPSDGARYDGEGDGGLQYGIPMHTRGQEQEWAGNSSMTRLHNARGLQESPVNIPRQTASPKARMRPAQRNNAMANDQIYLPLTQTGSGNPSYFGAGSSSQVPNTPAIDPSLEAATLLEPEPEPEPEPEQEQDSFPMVTNPPNLDAWRDRLFNIEQPIHLTEEQFLTYFPHVDNVYSHRSTQKYKRKPFKSHYWDCRLKGRPSGTKKSDDPNKKKRKREKRERDLCDVKIKITEWHSADYCREHGLDMEVPPLNGIAGDELQHVMGDGSGNGDAGVNGTLVNGSSYGLLEPAKRFPRGHPGASGKKWYTIQRVNGTANSNAAGGTGNGGADNMLNGDLDGAGSEGKDLDHKHTLEESDRIKKNSVQRFILKEEKERRTSTKKKPNEGLQTSPTASSIFNFYRATGLACNTVSSHLNPAPSQITFFGNAYCPFAQRIWITLELKRLAYQYVECLPQDLALSIGGHVKHPGMPQELLEVNPEGYIPCIRHGNWAVWESSVMMEYLEELEPGDVHGTSSSVGIVALLPPKESNSLRLRAHCRLWVDHVERKVLPAFYAVLLMPPPPPSTVGTTDPTEMEARQKQEENRDVLMQTLQAAIAKLVNASHATGPFFLGEGISYVDVAFAPWIIRLSRVLQRYRGWKNPDMGIRWQSWANAVESDERVRRTVCQDEGYHSVYQGVGEDGWNNTSWLRDRKKSMLEMNYARQVIRREGFGLGGDLYGRLGADGPP</sequence>
<feature type="region of interest" description="Disordered" evidence="1">
    <location>
        <begin position="342"/>
        <end position="368"/>
    </location>
</feature>
<dbReference type="PANTHER" id="PTHR43968:SF6">
    <property type="entry name" value="GLUTATHIONE S-TRANSFERASE OMEGA"/>
    <property type="match status" value="1"/>
</dbReference>
<dbReference type="Proteomes" id="UP000038010">
    <property type="component" value="Unassembled WGS sequence"/>
</dbReference>
<dbReference type="Pfam" id="PF13409">
    <property type="entry name" value="GST_N_2"/>
    <property type="match status" value="1"/>
</dbReference>
<dbReference type="Gene3D" id="3.40.30.10">
    <property type="entry name" value="Glutaredoxin"/>
    <property type="match status" value="1"/>
</dbReference>
<evidence type="ECO:0000313" key="3">
    <source>
        <dbReference type="EMBL" id="KPI38002.1"/>
    </source>
</evidence>
<feature type="region of interest" description="Disordered" evidence="1">
    <location>
        <begin position="218"/>
        <end position="245"/>
    </location>
</feature>
<dbReference type="RefSeq" id="XP_017997965.1">
    <property type="nucleotide sequence ID" value="XM_018143169.1"/>
</dbReference>
<feature type="compositionally biased region" description="Polar residues" evidence="1">
    <location>
        <begin position="106"/>
        <end position="127"/>
    </location>
</feature>
<dbReference type="Gene3D" id="1.20.1050.10">
    <property type="match status" value="1"/>
</dbReference>
<gene>
    <name evidence="3" type="ORF">AB675_3142</name>
</gene>
<dbReference type="SUPFAM" id="SSF52833">
    <property type="entry name" value="Thioredoxin-like"/>
    <property type="match status" value="1"/>
</dbReference>
<feature type="region of interest" description="Disordered" evidence="1">
    <location>
        <begin position="105"/>
        <end position="165"/>
    </location>
</feature>
<dbReference type="AlphaFoldDB" id="A0A0N1NZ36"/>
<dbReference type="SFLD" id="SFLDG00358">
    <property type="entry name" value="Main_(cytGST)"/>
    <property type="match status" value="1"/>
</dbReference>
<comment type="caution">
    <text evidence="3">The sequence shown here is derived from an EMBL/GenBank/DDBJ whole genome shotgun (WGS) entry which is preliminary data.</text>
</comment>
<protein>
    <recommendedName>
        <fullName evidence="2">GST N-terminal domain-containing protein</fullName>
    </recommendedName>
</protein>
<dbReference type="InterPro" id="IPR040079">
    <property type="entry name" value="Glutathione_S-Trfase"/>
</dbReference>
<organism evidence="3 4">
    <name type="scientific">Cyphellophora attinorum</name>
    <dbReference type="NCBI Taxonomy" id="1664694"/>
    <lineage>
        <taxon>Eukaryota</taxon>
        <taxon>Fungi</taxon>
        <taxon>Dikarya</taxon>
        <taxon>Ascomycota</taxon>
        <taxon>Pezizomycotina</taxon>
        <taxon>Eurotiomycetes</taxon>
        <taxon>Chaetothyriomycetidae</taxon>
        <taxon>Chaetothyriales</taxon>
        <taxon>Cyphellophoraceae</taxon>
        <taxon>Cyphellophora</taxon>
    </lineage>
</organism>
<dbReference type="PROSITE" id="PS50404">
    <property type="entry name" value="GST_NTER"/>
    <property type="match status" value="1"/>
</dbReference>
<dbReference type="InterPro" id="IPR050983">
    <property type="entry name" value="GST_Omega/HSP26"/>
</dbReference>
<dbReference type="GO" id="GO:0005737">
    <property type="term" value="C:cytoplasm"/>
    <property type="evidence" value="ECO:0007669"/>
    <property type="project" value="TreeGrafter"/>
</dbReference>
<feature type="region of interest" description="Disordered" evidence="1">
    <location>
        <begin position="1"/>
        <end position="45"/>
    </location>
</feature>
<dbReference type="InterPro" id="IPR004045">
    <property type="entry name" value="Glutathione_S-Trfase_N"/>
</dbReference>
<feature type="region of interest" description="Disordered" evidence="1">
    <location>
        <begin position="68"/>
        <end position="92"/>
    </location>
</feature>
<evidence type="ECO:0000259" key="2">
    <source>
        <dbReference type="PROSITE" id="PS50404"/>
    </source>
</evidence>
<evidence type="ECO:0000313" key="4">
    <source>
        <dbReference type="Proteomes" id="UP000038010"/>
    </source>
</evidence>
<dbReference type="InterPro" id="IPR036282">
    <property type="entry name" value="Glutathione-S-Trfase_C_sf"/>
</dbReference>
<feature type="domain" description="GST N-terminal" evidence="2">
    <location>
        <begin position="443"/>
        <end position="534"/>
    </location>
</feature>